<evidence type="ECO:0000313" key="3">
    <source>
        <dbReference type="Proteomes" id="UP001152622"/>
    </source>
</evidence>
<organism evidence="2 3">
    <name type="scientific">Synaphobranchus kaupii</name>
    <name type="common">Kaup's arrowtooth eel</name>
    <dbReference type="NCBI Taxonomy" id="118154"/>
    <lineage>
        <taxon>Eukaryota</taxon>
        <taxon>Metazoa</taxon>
        <taxon>Chordata</taxon>
        <taxon>Craniata</taxon>
        <taxon>Vertebrata</taxon>
        <taxon>Euteleostomi</taxon>
        <taxon>Actinopterygii</taxon>
        <taxon>Neopterygii</taxon>
        <taxon>Teleostei</taxon>
        <taxon>Anguilliformes</taxon>
        <taxon>Synaphobranchidae</taxon>
        <taxon>Synaphobranchus</taxon>
    </lineage>
</organism>
<protein>
    <submittedName>
        <fullName evidence="2">Uncharacterized protein</fullName>
    </submittedName>
</protein>
<name>A0A9Q1EGC9_SYNKA</name>
<feature type="compositionally biased region" description="Low complexity" evidence="1">
    <location>
        <begin position="44"/>
        <end position="55"/>
    </location>
</feature>
<proteinExistence type="predicted"/>
<dbReference type="InterPro" id="IPR027932">
    <property type="entry name" value="DUF4606"/>
</dbReference>
<dbReference type="AlphaFoldDB" id="A0A9Q1EGC9"/>
<evidence type="ECO:0000256" key="1">
    <source>
        <dbReference type="SAM" id="MobiDB-lite"/>
    </source>
</evidence>
<feature type="region of interest" description="Disordered" evidence="1">
    <location>
        <begin position="39"/>
        <end position="68"/>
    </location>
</feature>
<dbReference type="PANTHER" id="PTHR35256">
    <property type="entry name" value="CHROMOSOME 8 OPEN READING FRAME 48"/>
    <property type="match status" value="1"/>
</dbReference>
<dbReference type="Proteomes" id="UP001152622">
    <property type="component" value="Chromosome 18"/>
</dbReference>
<keyword evidence="3" id="KW-1185">Reference proteome</keyword>
<reference evidence="2" key="1">
    <citation type="journal article" date="2023" name="Science">
        <title>Genome structures resolve the early diversification of teleost fishes.</title>
        <authorList>
            <person name="Parey E."/>
            <person name="Louis A."/>
            <person name="Montfort J."/>
            <person name="Bouchez O."/>
            <person name="Roques C."/>
            <person name="Iampietro C."/>
            <person name="Lluch J."/>
            <person name="Castinel A."/>
            <person name="Donnadieu C."/>
            <person name="Desvignes T."/>
            <person name="Floi Bucao C."/>
            <person name="Jouanno E."/>
            <person name="Wen M."/>
            <person name="Mejri S."/>
            <person name="Dirks R."/>
            <person name="Jansen H."/>
            <person name="Henkel C."/>
            <person name="Chen W.J."/>
            <person name="Zahm M."/>
            <person name="Cabau C."/>
            <person name="Klopp C."/>
            <person name="Thompson A.W."/>
            <person name="Robinson-Rechavi M."/>
            <person name="Braasch I."/>
            <person name="Lecointre G."/>
            <person name="Bobe J."/>
            <person name="Postlethwait J.H."/>
            <person name="Berthelot C."/>
            <person name="Roest Crollius H."/>
            <person name="Guiguen Y."/>
        </authorList>
    </citation>
    <scope>NUCLEOTIDE SEQUENCE</scope>
    <source>
        <strain evidence="2">WJC10195</strain>
    </source>
</reference>
<dbReference type="Pfam" id="PF15379">
    <property type="entry name" value="DUF4606"/>
    <property type="match status" value="1"/>
</dbReference>
<evidence type="ECO:0000313" key="2">
    <source>
        <dbReference type="EMBL" id="KAJ8338292.1"/>
    </source>
</evidence>
<gene>
    <name evidence="2" type="ORF">SKAU_G00372580</name>
</gene>
<accession>A0A9Q1EGC9</accession>
<dbReference type="EMBL" id="JAINUF010000018">
    <property type="protein sequence ID" value="KAJ8338292.1"/>
    <property type="molecule type" value="Genomic_DNA"/>
</dbReference>
<dbReference type="OrthoDB" id="9976953at2759"/>
<sequence>MPKQRSNSSLRRGGGRLCPEERAALKAFCQEKIRRVQSLQWTSPPARRAQPGRQPVPRPEMAAPQGDCPVPKQLVSALRLKTFTEEMKKAVGTELHQPSRCGPCQESLAGLAKDTFLRRKKGKLESRLLQDKLEAHLFEKDAICMVGELLSEIPTISDDPSKIWQELLGFPVGNGPSCKSDYAFGGQFYFVANGNMKALSEDPGPGLSTPLLRSLSYSAWALLSFLLWSCHLWQWKVTSDATITAQAKAATTIKAMMDEEESSRCLGTTTSARSVKGTPVRVSLVAKDTGKEPPCILSLIEIEICFQGSGSVAEASHTIKAICQRTKYKMQVRVLSFLPLG</sequence>
<dbReference type="PANTHER" id="PTHR35256:SF1">
    <property type="entry name" value="EXPRESSED SEQUENCE AI429214"/>
    <property type="match status" value="1"/>
</dbReference>
<comment type="caution">
    <text evidence="2">The sequence shown here is derived from an EMBL/GenBank/DDBJ whole genome shotgun (WGS) entry which is preliminary data.</text>
</comment>